<evidence type="ECO:0000313" key="2">
    <source>
        <dbReference type="Proteomes" id="UP001358417"/>
    </source>
</evidence>
<sequence length="77" mass="9103">MLRKASNLYCSFQLHILYPVIDATAWTDKHQHLRRRRKRALKARRKAQEGEKKRIAAMTAKGLLPRKDEAFLKEIET</sequence>
<proteinExistence type="predicted"/>
<dbReference type="GeneID" id="89970501"/>
<protein>
    <submittedName>
        <fullName evidence="1">Uncharacterized protein</fullName>
    </submittedName>
</protein>
<evidence type="ECO:0000313" key="1">
    <source>
        <dbReference type="EMBL" id="KAK5053315.1"/>
    </source>
</evidence>
<comment type="caution">
    <text evidence="1">The sequence shown here is derived from an EMBL/GenBank/DDBJ whole genome shotgun (WGS) entry which is preliminary data.</text>
</comment>
<gene>
    <name evidence="1" type="ORF">LTR84_002289</name>
</gene>
<dbReference type="AlphaFoldDB" id="A0AAV9NFH3"/>
<dbReference type="RefSeq" id="XP_064706757.1">
    <property type="nucleotide sequence ID" value="XM_064845903.1"/>
</dbReference>
<reference evidence="1 2" key="1">
    <citation type="submission" date="2023-08" db="EMBL/GenBank/DDBJ databases">
        <title>Black Yeasts Isolated from many extreme environments.</title>
        <authorList>
            <person name="Coleine C."/>
            <person name="Stajich J.E."/>
            <person name="Selbmann L."/>
        </authorList>
    </citation>
    <scope>NUCLEOTIDE SEQUENCE [LARGE SCALE GENOMIC DNA]</scope>
    <source>
        <strain evidence="1 2">CCFEE 5792</strain>
    </source>
</reference>
<name>A0AAV9NFH3_9EURO</name>
<dbReference type="Proteomes" id="UP001358417">
    <property type="component" value="Unassembled WGS sequence"/>
</dbReference>
<accession>A0AAV9NFH3</accession>
<keyword evidence="2" id="KW-1185">Reference proteome</keyword>
<dbReference type="EMBL" id="JAVRRD010000012">
    <property type="protein sequence ID" value="KAK5053315.1"/>
    <property type="molecule type" value="Genomic_DNA"/>
</dbReference>
<organism evidence="1 2">
    <name type="scientific">Exophiala bonariae</name>
    <dbReference type="NCBI Taxonomy" id="1690606"/>
    <lineage>
        <taxon>Eukaryota</taxon>
        <taxon>Fungi</taxon>
        <taxon>Dikarya</taxon>
        <taxon>Ascomycota</taxon>
        <taxon>Pezizomycotina</taxon>
        <taxon>Eurotiomycetes</taxon>
        <taxon>Chaetothyriomycetidae</taxon>
        <taxon>Chaetothyriales</taxon>
        <taxon>Herpotrichiellaceae</taxon>
        <taxon>Exophiala</taxon>
    </lineage>
</organism>